<dbReference type="PANTHER" id="PTHR11261">
    <property type="entry name" value="INTERPHOTORECEPTOR RETINOID-BINDING PROTEIN"/>
    <property type="match status" value="1"/>
</dbReference>
<dbReference type="InterPro" id="IPR005151">
    <property type="entry name" value="Tail-specific_protease"/>
</dbReference>
<evidence type="ECO:0000313" key="2">
    <source>
        <dbReference type="EMBL" id="QJD97725.1"/>
    </source>
</evidence>
<evidence type="ECO:0000313" key="3">
    <source>
        <dbReference type="Proteomes" id="UP000503278"/>
    </source>
</evidence>
<gene>
    <name evidence="2" type="ORF">HH214_18510</name>
</gene>
<feature type="domain" description="Tail specific protease" evidence="1">
    <location>
        <begin position="73"/>
        <end position="276"/>
    </location>
</feature>
<dbReference type="GO" id="GO:0006508">
    <property type="term" value="P:proteolysis"/>
    <property type="evidence" value="ECO:0007669"/>
    <property type="project" value="InterPro"/>
</dbReference>
<dbReference type="Pfam" id="PF03572">
    <property type="entry name" value="Peptidase_S41"/>
    <property type="match status" value="1"/>
</dbReference>
<name>A0A7L5E3R1_9SPHI</name>
<dbReference type="SUPFAM" id="SSF52096">
    <property type="entry name" value="ClpP/crotonase"/>
    <property type="match status" value="1"/>
</dbReference>
<reference evidence="2 3" key="1">
    <citation type="submission" date="2020-04" db="EMBL/GenBank/DDBJ databases">
        <title>Genome sequencing of novel species.</title>
        <authorList>
            <person name="Heo J."/>
            <person name="Kim S.-J."/>
            <person name="Kim J.-S."/>
            <person name="Hong S.-B."/>
            <person name="Kwon S.-W."/>
        </authorList>
    </citation>
    <scope>NUCLEOTIDE SEQUENCE [LARGE SCALE GENOMIC DNA]</scope>
    <source>
        <strain evidence="2 3">F39-2</strain>
    </source>
</reference>
<keyword evidence="3" id="KW-1185">Reference proteome</keyword>
<dbReference type="KEGG" id="mrob:HH214_18510"/>
<dbReference type="SMART" id="SM00245">
    <property type="entry name" value="TSPc"/>
    <property type="match status" value="1"/>
</dbReference>
<dbReference type="RefSeq" id="WP_169610151.1">
    <property type="nucleotide sequence ID" value="NZ_CP051682.1"/>
</dbReference>
<sequence>MAKVQLRKCKQTVKTSQANYYTNIPVIAYAKQQVEPYVSCSTPQDLEVREFSYFLLSGSNDRPVTLQLKGPKGQAFTKTLARSGYSDVKYSDGMSYKTIGNVGHLVINNFEDRRIIKQFDSLFTQISATKGLIIDIRDNGGGDGDIAFHILAALTNKPFRTSAYKIPHYRSVPGTIMQWEEHDAGTGMPNGKLLYDKPVILLISAQTYSAAEDFTVAFDDLKRGKMIGQATGGSTGQPVSFDLPGGGKARICGKHDMYPDGKEFVGVGIMPDIPVERKAADLLKGKDAVLVKALEILK</sequence>
<dbReference type="Proteomes" id="UP000503278">
    <property type="component" value="Chromosome"/>
</dbReference>
<dbReference type="AlphaFoldDB" id="A0A7L5E3R1"/>
<proteinExistence type="predicted"/>
<dbReference type="EMBL" id="CP051682">
    <property type="protein sequence ID" value="QJD97725.1"/>
    <property type="molecule type" value="Genomic_DNA"/>
</dbReference>
<dbReference type="InterPro" id="IPR029045">
    <property type="entry name" value="ClpP/crotonase-like_dom_sf"/>
</dbReference>
<dbReference type="PANTHER" id="PTHR11261:SF3">
    <property type="entry name" value="RETINOL-BINDING PROTEIN 3"/>
    <property type="match status" value="1"/>
</dbReference>
<protein>
    <submittedName>
        <fullName evidence="2">S41 family peptidase</fullName>
    </submittedName>
</protein>
<dbReference type="CDD" id="cd07563">
    <property type="entry name" value="Peptidase_S41_IRBP"/>
    <property type="match status" value="1"/>
</dbReference>
<evidence type="ECO:0000259" key="1">
    <source>
        <dbReference type="SMART" id="SM00245"/>
    </source>
</evidence>
<accession>A0A7L5E3R1</accession>
<dbReference type="GO" id="GO:0008236">
    <property type="term" value="F:serine-type peptidase activity"/>
    <property type="evidence" value="ECO:0007669"/>
    <property type="project" value="InterPro"/>
</dbReference>
<organism evidence="2 3">
    <name type="scientific">Mucilaginibacter robiniae</name>
    <dbReference type="NCBI Taxonomy" id="2728022"/>
    <lineage>
        <taxon>Bacteria</taxon>
        <taxon>Pseudomonadati</taxon>
        <taxon>Bacteroidota</taxon>
        <taxon>Sphingobacteriia</taxon>
        <taxon>Sphingobacteriales</taxon>
        <taxon>Sphingobacteriaceae</taxon>
        <taxon>Mucilaginibacter</taxon>
    </lineage>
</organism>
<dbReference type="Gene3D" id="3.90.226.10">
    <property type="entry name" value="2-enoyl-CoA Hydratase, Chain A, domain 1"/>
    <property type="match status" value="1"/>
</dbReference>